<evidence type="ECO:0000259" key="5">
    <source>
        <dbReference type="PROSITE" id="PS50102"/>
    </source>
</evidence>
<dbReference type="Gene3D" id="3.40.50.300">
    <property type="entry name" value="P-loop containing nucleotide triphosphate hydrolases"/>
    <property type="match status" value="1"/>
</dbReference>
<feature type="region of interest" description="Disordered" evidence="4">
    <location>
        <begin position="1227"/>
        <end position="1249"/>
    </location>
</feature>
<dbReference type="EMBL" id="JAAGAX010000009">
    <property type="protein sequence ID" value="KAF2303786.1"/>
    <property type="molecule type" value="Genomic_DNA"/>
</dbReference>
<feature type="compositionally biased region" description="Polar residues" evidence="4">
    <location>
        <begin position="290"/>
        <end position="300"/>
    </location>
</feature>
<sequence>MAPANEAVDLEEKMESDLGKLFIGGISWDTDEERLKEYFSKYGEVVEAVIMRDRTTGRARGFGFVVFADPAVAERVIMDKHMIDGRTVEAKKAVPRDDQHILNRNTSSINSSLGPGRTKKIFVGGLASTVTDSDFKKYFEQFGNITDVVVMYDHNTQRPRGFGFITYDSEDAVDRVLHKTFHELNGKMVEVKRAVPKELSPGPSRSPLIGYNYSLSRTNNFLNAYAQGYNMSSVRGFGMRMDSRFSPLASGRSGFPPFGTTGYGMGMNLEPGLSPSYGGGSNFGNSPGPTTRNLWANGGLNTAASPPSPGAFLGSGSGSFGASFGNSGANWGPSHVSAQGGGSASGYTSGSMGYGSGGSYGDLYRSGSAYGDSTWGPGTPELDGVGSFGYGLGNIASDVTTKSSEGYIGSYGVTSRQSNRGVGSAGAGLIAAALKLNESLEELQIWEDSIGSKGAEELSKMIEINSTLKLLTIFDSHYITATPLISAVLARNRTMEVHVWTGENGGKSSKVVEFVPESSTLRIYRLNISGSCRVACSLGWNSTVKSLDMTGVRLKSRWAKEFRWVLEQNLSLKESLERLYVDGNWFSGIGVEHLLCPLSRFSALQSQANITLKTVTFGGGRTKIGRDGLTAIIQMLTTNETLTRSILGLRTSIFQEHRCRIQGRTDEIYQRLGQNGKTEPEVDTADLLKDMPLTEPKSCRVFLCGQEYAGKTTLCNSISQNFSSSKLPYMDQVRTLVNPVEQAVRTNGMKIKTFKDEDTKISIWNLADQHEFYSLHDLMFPGHGSASFFLIISSLFRKPSNREPKTAEEIEEDLQYWLSKLAHHLRKTSKTILERVPQVYQLCNDLIQILSDWRAENYNKPAMKWKEFGELCQVKVPPLRIRSRHDNKEKMEMRRRAVASCLHHIGELIYFDELGFLILDCEWFCSEVLSQLIKLDVRKQSSMENNGFISRKELEKMLRGSLQSQIPGMGSKVFENLEASDLVRMMLKLELCYEQDPSDSNSPLLIPSILEEGRGRPQRWQLTTPDCLYAGRHLECDDSSHMFLTPGFFPRLQVNLHNRIMALKNQHGATYSLEKYLISININGIYIRIELGGQLGYYVDVLACSTKNLTETLRLIHQLIIPAIQSLCHGVTLRESVMRPECVQNLTPPRYRKTQHVPLQQLKQALLSLPADSLYDYQHTWGPVLDSGRPVLRAGFDLARDLLSDDDFREVLHRRYNDLYDLAAELEVPPERNPDGTDQPGNELDTVDPSFSGIAKGVEQVLQRLKIIEQEIRDLKQEIQGLRYYEHRLLIELHRKVNYLVNYNVQLEERKVPNMFFFVRTENYSRRLVTNMISGMTALRLHMLCEFRREMHVVEDQIGCEIMQVDNRAVKSLAPYMKKFMKLVTFALKIGAHLAAGMGEMIPDLSREVAHLTGSSIMYGAAGAVAAGAGGCSYGTNGGNQEQKQKCRKLKKYSTRRPVAEFLVMLPRLAVISSTLMTQKLVYQNITIKTSKNSVYQASSA</sequence>
<feature type="region of interest" description="Disordered" evidence="4">
    <location>
        <begin position="278"/>
        <end position="300"/>
    </location>
</feature>
<evidence type="ECO:0000313" key="6">
    <source>
        <dbReference type="EMBL" id="KAF2303786.1"/>
    </source>
</evidence>
<dbReference type="FunFam" id="3.30.70.330:FF:000051">
    <property type="entry name" value="Heterogeneous nuclear ribonucleoprotein 1"/>
    <property type="match status" value="1"/>
</dbReference>
<comment type="caution">
    <text evidence="6">The sequence shown here is derived from an EMBL/GenBank/DDBJ whole genome shotgun (WGS) entry which is preliminary data.</text>
</comment>
<keyword evidence="2" id="KW-0694">RNA-binding</keyword>
<dbReference type="InterPro" id="IPR032675">
    <property type="entry name" value="LRR_dom_sf"/>
</dbReference>
<dbReference type="Pfam" id="PF25497">
    <property type="entry name" value="COR-B"/>
    <property type="match status" value="1"/>
</dbReference>
<dbReference type="Gene3D" id="3.80.10.10">
    <property type="entry name" value="Ribonuclease Inhibitor"/>
    <property type="match status" value="2"/>
</dbReference>
<dbReference type="SMART" id="SM00360">
    <property type="entry name" value="RRM"/>
    <property type="match status" value="2"/>
</dbReference>
<feature type="coiled-coil region" evidence="3">
    <location>
        <begin position="1258"/>
        <end position="1285"/>
    </location>
</feature>
<keyword evidence="1" id="KW-0677">Repeat</keyword>
<dbReference type="PANTHER" id="PTHR47679">
    <property type="entry name" value="PROTEIN TORNADO 1"/>
    <property type="match status" value="1"/>
</dbReference>
<dbReference type="InterPro" id="IPR012677">
    <property type="entry name" value="Nucleotide-bd_a/b_plait_sf"/>
</dbReference>
<dbReference type="Proteomes" id="UP000467840">
    <property type="component" value="Chromosome 16"/>
</dbReference>
<dbReference type="SUPFAM" id="SSF52047">
    <property type="entry name" value="RNI-like"/>
    <property type="match status" value="1"/>
</dbReference>
<keyword evidence="3" id="KW-0175">Coiled coil</keyword>
<organism evidence="6 7">
    <name type="scientific">Hevea brasiliensis</name>
    <name type="common">Para rubber tree</name>
    <name type="synonym">Siphonia brasiliensis</name>
    <dbReference type="NCBI Taxonomy" id="3981"/>
    <lineage>
        <taxon>Eukaryota</taxon>
        <taxon>Viridiplantae</taxon>
        <taxon>Streptophyta</taxon>
        <taxon>Embryophyta</taxon>
        <taxon>Tracheophyta</taxon>
        <taxon>Spermatophyta</taxon>
        <taxon>Magnoliopsida</taxon>
        <taxon>eudicotyledons</taxon>
        <taxon>Gunneridae</taxon>
        <taxon>Pentapetalae</taxon>
        <taxon>rosids</taxon>
        <taxon>fabids</taxon>
        <taxon>Malpighiales</taxon>
        <taxon>Euphorbiaceae</taxon>
        <taxon>Crotonoideae</taxon>
        <taxon>Micrandreae</taxon>
        <taxon>Hevea</taxon>
    </lineage>
</organism>
<dbReference type="Gene3D" id="3.30.70.330">
    <property type="match status" value="2"/>
</dbReference>
<dbReference type="PANTHER" id="PTHR47679:SF1">
    <property type="entry name" value="PROTEIN TORNADO 1"/>
    <property type="match status" value="1"/>
</dbReference>
<dbReference type="CDD" id="cd12330">
    <property type="entry name" value="RRM2_Hrp1p"/>
    <property type="match status" value="1"/>
</dbReference>
<dbReference type="GO" id="GO:0003723">
    <property type="term" value="F:RNA binding"/>
    <property type="evidence" value="ECO:0007669"/>
    <property type="project" value="UniProtKB-UniRule"/>
</dbReference>
<dbReference type="InterPro" id="IPR000504">
    <property type="entry name" value="RRM_dom"/>
</dbReference>
<dbReference type="InterPro" id="IPR032171">
    <property type="entry name" value="COR-A"/>
</dbReference>
<dbReference type="Pfam" id="PF00076">
    <property type="entry name" value="RRM_1"/>
    <property type="match status" value="2"/>
</dbReference>
<gene>
    <name evidence="6" type="ORF">GH714_023409</name>
</gene>
<dbReference type="InterPro" id="IPR035979">
    <property type="entry name" value="RBD_domain_sf"/>
</dbReference>
<keyword evidence="7" id="KW-1185">Reference proteome</keyword>
<dbReference type="InterPro" id="IPR027417">
    <property type="entry name" value="P-loop_NTPase"/>
</dbReference>
<evidence type="ECO:0000256" key="3">
    <source>
        <dbReference type="SAM" id="Coils"/>
    </source>
</evidence>
<accession>A0A6A6LUS3</accession>
<dbReference type="FunFam" id="3.30.70.330:FF:000102">
    <property type="entry name" value="Heterogeneous nuclear ribonucleoprotein 1"/>
    <property type="match status" value="1"/>
</dbReference>
<dbReference type="SUPFAM" id="SSF54928">
    <property type="entry name" value="RNA-binding domain, RBD"/>
    <property type="match status" value="2"/>
</dbReference>
<dbReference type="InterPro" id="IPR057263">
    <property type="entry name" value="COR-B"/>
</dbReference>
<dbReference type="CDD" id="cd12325">
    <property type="entry name" value="RRM1_hnRNPA_hnRNPD_like"/>
    <property type="match status" value="1"/>
</dbReference>
<feature type="domain" description="RRM" evidence="5">
    <location>
        <begin position="119"/>
        <end position="196"/>
    </location>
</feature>
<name>A0A6A6LUS3_HEVBR</name>
<evidence type="ECO:0000313" key="7">
    <source>
        <dbReference type="Proteomes" id="UP000467840"/>
    </source>
</evidence>
<protein>
    <recommendedName>
        <fullName evidence="5">RRM domain-containing protein</fullName>
    </recommendedName>
</protein>
<dbReference type="Pfam" id="PF16095">
    <property type="entry name" value="COR-A"/>
    <property type="match status" value="1"/>
</dbReference>
<feature type="domain" description="RRM" evidence="5">
    <location>
        <begin position="19"/>
        <end position="95"/>
    </location>
</feature>
<evidence type="ECO:0000256" key="2">
    <source>
        <dbReference type="PROSITE-ProRule" id="PRU00176"/>
    </source>
</evidence>
<proteinExistence type="predicted"/>
<dbReference type="PROSITE" id="PS50102">
    <property type="entry name" value="RRM"/>
    <property type="match status" value="2"/>
</dbReference>
<dbReference type="SUPFAM" id="SSF52540">
    <property type="entry name" value="P-loop containing nucleoside triphosphate hydrolases"/>
    <property type="match status" value="1"/>
</dbReference>
<evidence type="ECO:0000256" key="1">
    <source>
        <dbReference type="ARBA" id="ARBA00022737"/>
    </source>
</evidence>
<evidence type="ECO:0000256" key="4">
    <source>
        <dbReference type="SAM" id="MobiDB-lite"/>
    </source>
</evidence>
<reference evidence="6 7" key="1">
    <citation type="journal article" date="2020" name="Mol. Plant">
        <title>The Chromosome-Based Rubber Tree Genome Provides New Insights into Spurge Genome Evolution and Rubber Biosynthesis.</title>
        <authorList>
            <person name="Liu J."/>
            <person name="Shi C."/>
            <person name="Shi C.C."/>
            <person name="Li W."/>
            <person name="Zhang Q.J."/>
            <person name="Zhang Y."/>
            <person name="Li K."/>
            <person name="Lu H.F."/>
            <person name="Shi C."/>
            <person name="Zhu S.T."/>
            <person name="Xiao Z.Y."/>
            <person name="Nan H."/>
            <person name="Yue Y."/>
            <person name="Zhu X.G."/>
            <person name="Wu Y."/>
            <person name="Hong X.N."/>
            <person name="Fan G.Y."/>
            <person name="Tong Y."/>
            <person name="Zhang D."/>
            <person name="Mao C.L."/>
            <person name="Liu Y.L."/>
            <person name="Hao S.J."/>
            <person name="Liu W.Q."/>
            <person name="Lv M.Q."/>
            <person name="Zhang H.B."/>
            <person name="Liu Y."/>
            <person name="Hu-Tang G.R."/>
            <person name="Wang J.P."/>
            <person name="Wang J.H."/>
            <person name="Sun Y.H."/>
            <person name="Ni S.B."/>
            <person name="Chen W.B."/>
            <person name="Zhang X.C."/>
            <person name="Jiao Y.N."/>
            <person name="Eichler E.E."/>
            <person name="Li G.H."/>
            <person name="Liu X."/>
            <person name="Gao L.Z."/>
        </authorList>
    </citation>
    <scope>NUCLEOTIDE SEQUENCE [LARGE SCALE GENOMIC DNA]</scope>
    <source>
        <strain evidence="7">cv. GT1</strain>
        <tissue evidence="6">Leaf</tissue>
    </source>
</reference>